<evidence type="ECO:0000256" key="4">
    <source>
        <dbReference type="SAM" id="MobiDB-lite"/>
    </source>
</evidence>
<dbReference type="Pfam" id="PF00172">
    <property type="entry name" value="Zn_clus"/>
    <property type="match status" value="1"/>
</dbReference>
<evidence type="ECO:0000259" key="5">
    <source>
        <dbReference type="PROSITE" id="PS50048"/>
    </source>
</evidence>
<dbReference type="Pfam" id="PF04082">
    <property type="entry name" value="Fungal_trans"/>
    <property type="match status" value="1"/>
</dbReference>
<dbReference type="InterPro" id="IPR050613">
    <property type="entry name" value="Sec_Metabolite_Reg"/>
</dbReference>
<dbReference type="GO" id="GO:0000981">
    <property type="term" value="F:DNA-binding transcription factor activity, RNA polymerase II-specific"/>
    <property type="evidence" value="ECO:0007669"/>
    <property type="project" value="InterPro"/>
</dbReference>
<dbReference type="PANTHER" id="PTHR31001">
    <property type="entry name" value="UNCHARACTERIZED TRANSCRIPTIONAL REGULATORY PROTEIN"/>
    <property type="match status" value="1"/>
</dbReference>
<reference evidence="6" key="1">
    <citation type="journal article" date="2020" name="Phytopathology">
        <title>Genome Sequence Resources of Colletotrichum truncatum, C. plurivorum, C. musicola, and C. sojae: Four Species Pathogenic to Soybean (Glycine max).</title>
        <authorList>
            <person name="Rogerio F."/>
            <person name="Boufleur T.R."/>
            <person name="Ciampi-Guillardi M."/>
            <person name="Sukno S.A."/>
            <person name="Thon M.R."/>
            <person name="Massola Junior N.S."/>
            <person name="Baroncelli R."/>
        </authorList>
    </citation>
    <scope>NUCLEOTIDE SEQUENCE</scope>
    <source>
        <strain evidence="6">LFN0074</strain>
    </source>
</reference>
<dbReference type="SMART" id="SM00906">
    <property type="entry name" value="Fungal_trans"/>
    <property type="match status" value="1"/>
</dbReference>
<dbReference type="InterPro" id="IPR007219">
    <property type="entry name" value="XnlR_reg_dom"/>
</dbReference>
<dbReference type="OrthoDB" id="435881at2759"/>
<feature type="domain" description="Zn(2)-C6 fungal-type" evidence="5">
    <location>
        <begin position="11"/>
        <end position="40"/>
    </location>
</feature>
<evidence type="ECO:0000313" key="7">
    <source>
        <dbReference type="Proteomes" id="UP000639643"/>
    </source>
</evidence>
<dbReference type="InterPro" id="IPR036864">
    <property type="entry name" value="Zn2-C6_fun-type_DNA-bd_sf"/>
</dbReference>
<accession>A0A8H6J4B5</accession>
<dbReference type="GO" id="GO:0008270">
    <property type="term" value="F:zinc ion binding"/>
    <property type="evidence" value="ECO:0007669"/>
    <property type="project" value="InterPro"/>
</dbReference>
<dbReference type="GO" id="GO:0005634">
    <property type="term" value="C:nucleus"/>
    <property type="evidence" value="ECO:0007669"/>
    <property type="project" value="UniProtKB-SubCell"/>
</dbReference>
<dbReference type="CDD" id="cd12148">
    <property type="entry name" value="fungal_TF_MHR"/>
    <property type="match status" value="1"/>
</dbReference>
<keyword evidence="2" id="KW-0479">Metal-binding</keyword>
<dbReference type="AlphaFoldDB" id="A0A8H6J4B5"/>
<keyword evidence="7" id="KW-1185">Reference proteome</keyword>
<comment type="subcellular location">
    <subcellularLocation>
        <location evidence="1">Nucleus</location>
    </subcellularLocation>
</comment>
<comment type="caution">
    <text evidence="6">The sequence shown here is derived from an EMBL/GenBank/DDBJ whole genome shotgun (WGS) entry which is preliminary data.</text>
</comment>
<evidence type="ECO:0000256" key="1">
    <source>
        <dbReference type="ARBA" id="ARBA00004123"/>
    </source>
</evidence>
<evidence type="ECO:0000256" key="2">
    <source>
        <dbReference type="ARBA" id="ARBA00022723"/>
    </source>
</evidence>
<evidence type="ECO:0000256" key="3">
    <source>
        <dbReference type="ARBA" id="ARBA00023242"/>
    </source>
</evidence>
<dbReference type="GO" id="GO:0006351">
    <property type="term" value="P:DNA-templated transcription"/>
    <property type="evidence" value="ECO:0007669"/>
    <property type="project" value="InterPro"/>
</dbReference>
<dbReference type="SUPFAM" id="SSF57701">
    <property type="entry name" value="Zn2/Cys6 DNA-binding domain"/>
    <property type="match status" value="1"/>
</dbReference>
<dbReference type="CDD" id="cd00067">
    <property type="entry name" value="GAL4"/>
    <property type="match status" value="1"/>
</dbReference>
<gene>
    <name evidence="6" type="ORF">CMUS01_14503</name>
</gene>
<evidence type="ECO:0000313" key="6">
    <source>
        <dbReference type="EMBL" id="KAF6805913.1"/>
    </source>
</evidence>
<dbReference type="EMBL" id="WIGM01001052">
    <property type="protein sequence ID" value="KAF6805913.1"/>
    <property type="molecule type" value="Genomic_DNA"/>
</dbReference>
<organism evidence="6 7">
    <name type="scientific">Colletotrichum musicola</name>
    <dbReference type="NCBI Taxonomy" id="2175873"/>
    <lineage>
        <taxon>Eukaryota</taxon>
        <taxon>Fungi</taxon>
        <taxon>Dikarya</taxon>
        <taxon>Ascomycota</taxon>
        <taxon>Pezizomycotina</taxon>
        <taxon>Sordariomycetes</taxon>
        <taxon>Hypocreomycetidae</taxon>
        <taxon>Glomerellales</taxon>
        <taxon>Glomerellaceae</taxon>
        <taxon>Colletotrichum</taxon>
        <taxon>Colletotrichum orchidearum species complex</taxon>
    </lineage>
</organism>
<name>A0A8H6J4B5_9PEZI</name>
<keyword evidence="3" id="KW-0539">Nucleus</keyword>
<dbReference type="GO" id="GO:0003677">
    <property type="term" value="F:DNA binding"/>
    <property type="evidence" value="ECO:0007669"/>
    <property type="project" value="InterPro"/>
</dbReference>
<dbReference type="PANTHER" id="PTHR31001:SF85">
    <property type="entry name" value="ZN(II)2CYS6 TRANSCRIPTION FACTOR (EUROFUNG)"/>
    <property type="match status" value="1"/>
</dbReference>
<proteinExistence type="predicted"/>
<dbReference type="PROSITE" id="PS50048">
    <property type="entry name" value="ZN2_CY6_FUNGAL_2"/>
    <property type="match status" value="1"/>
</dbReference>
<sequence>MNETRITRGHSCVPCQNRKIRCNGHAPCIYCIKTGKECIRPQRATTGRPAPPQSSLPVSGQVVGSGEARRYVEDNKLWTSLGRELNQKNTSEDGCSLPKENQPPAPINLIFGHQGLDTTAMLHPSAVQTFRLWQVFLSNVHPLTKIVHGPSMQEEILKALPDPSGMDASMGALLFSVYLIAVVSLTEEECHSLLDESREKHLARYRYATEAALSRVDFLRSTDLRVLQAFTLYLLSLRYLCDNDILWLLTGLATRMGQRMGLHRESSLKGLNPFEAEMRRRVWWQIIILDGRAAQVTGASMNPAAYLLGDTRQPANVNDGDLVPSMSSPPSSTTITTEMVFCSVRIEIGTWMMQNKILPGFSTSREGTAKFLKAIDELERILEQKYLTSIDDDIPLNRLTIGLARSAICQLRLSVCHPMHRADRTSTPSLEEIDMLFSNSLEIIRYDIIAHTTPSLSSFLWHIRNFFPFEAFVLLISTLADRPGNPAAGTAWDIINQVYEHHPSFISGPGQALYWALGILTLNAWDKAIASARRSESFLPAEPPCLARLRAKRDGLVPREVRNDERRAAPPQFLPTQLVSRDNIPGTGVSDVWGQVQAGDSRTLYSSTEDADMSSAVDVGMDWEFWKLLLEENTAAASNG</sequence>
<dbReference type="Gene3D" id="4.10.240.10">
    <property type="entry name" value="Zn(2)-C6 fungal-type DNA-binding domain"/>
    <property type="match status" value="1"/>
</dbReference>
<dbReference type="Proteomes" id="UP000639643">
    <property type="component" value="Unassembled WGS sequence"/>
</dbReference>
<feature type="region of interest" description="Disordered" evidence="4">
    <location>
        <begin position="43"/>
        <end position="62"/>
    </location>
</feature>
<protein>
    <submittedName>
        <fullName evidence="6">Fungal specific transcription factor domain-containing protein</fullName>
    </submittedName>
</protein>
<dbReference type="InterPro" id="IPR001138">
    <property type="entry name" value="Zn2Cys6_DnaBD"/>
</dbReference>